<accession>A0ABV8NX47</accession>
<name>A0ABV8NX47_9BURK</name>
<dbReference type="InterPro" id="IPR022761">
    <property type="entry name" value="Fumarate_lyase_N"/>
</dbReference>
<evidence type="ECO:0000259" key="1">
    <source>
        <dbReference type="SMART" id="SM00998"/>
    </source>
</evidence>
<dbReference type="PANTHER" id="PTHR43172:SF2">
    <property type="entry name" value="ADENYLOSUCCINATE LYASE C-TERMINAL DOMAIN-CONTAINING PROTEIN"/>
    <property type="match status" value="1"/>
</dbReference>
<organism evidence="2 3">
    <name type="scientific">Candidimonas humi</name>
    <dbReference type="NCBI Taxonomy" id="683355"/>
    <lineage>
        <taxon>Bacteria</taxon>
        <taxon>Pseudomonadati</taxon>
        <taxon>Pseudomonadota</taxon>
        <taxon>Betaproteobacteria</taxon>
        <taxon>Burkholderiales</taxon>
        <taxon>Alcaligenaceae</taxon>
        <taxon>Candidimonas</taxon>
    </lineage>
</organism>
<dbReference type="Proteomes" id="UP001595848">
    <property type="component" value="Unassembled WGS sequence"/>
</dbReference>
<dbReference type="Pfam" id="PF10397">
    <property type="entry name" value="ADSL_C"/>
    <property type="match status" value="1"/>
</dbReference>
<dbReference type="CDD" id="cd01597">
    <property type="entry name" value="pCLME"/>
    <property type="match status" value="1"/>
</dbReference>
<proteinExistence type="predicted"/>
<sequence length="451" mass="48703">MSVFTSKVVGRLFGTDEMRAVFSDERRIAAYLQIELALAKVEAQLGIIPEQAYADIAAGARAFSVDWDRLGRDVEAVGYPVLPFLTQLSEACGASGEYLHWGSTTRDITDTALALQLREALALIAAELGRIEAALLRLAERHRDTVTIGRTHGMHALPTTFGFRAAIWLSEAARQRDRLARLREQPPVGQFGGAVGTLAALGERGLDVQQALMAELGLRAPEISWYASRDRIAEIVFTVASIAGTAASIGKTLVVMTRNEVGEAREPAGAARGTSSAMPHKHNTVGSELVIMHGHMAAQQVAPALDAMVQDYDRDWQGHFESIAVPQVFLHAHAALKQMATILEGLQVFPERMRANIDVTRGQVMAESVMMALAPALGRKHAHRVVSALCNEALERDDDLRAVLARSPEIMQALSPAELDRALDPANYVGMASTVVDNVVRGVRAAARGSI</sequence>
<dbReference type="PANTHER" id="PTHR43172">
    <property type="entry name" value="ADENYLOSUCCINATE LYASE"/>
    <property type="match status" value="1"/>
</dbReference>
<feature type="domain" description="Adenylosuccinate lyase C-terminal" evidence="1">
    <location>
        <begin position="361"/>
        <end position="440"/>
    </location>
</feature>
<keyword evidence="2" id="KW-0456">Lyase</keyword>
<gene>
    <name evidence="2" type="ORF">ACFOY1_05805</name>
</gene>
<evidence type="ECO:0000313" key="2">
    <source>
        <dbReference type="EMBL" id="MFC4200461.1"/>
    </source>
</evidence>
<dbReference type="EMBL" id="JBHSBV010000002">
    <property type="protein sequence ID" value="MFC4200461.1"/>
    <property type="molecule type" value="Genomic_DNA"/>
</dbReference>
<keyword evidence="3" id="KW-1185">Reference proteome</keyword>
<dbReference type="InterPro" id="IPR019468">
    <property type="entry name" value="AdenyloSucc_lyase_C"/>
</dbReference>
<dbReference type="RefSeq" id="WP_217964288.1">
    <property type="nucleotide sequence ID" value="NZ_JAHTBN010000003.1"/>
</dbReference>
<reference evidence="3" key="1">
    <citation type="journal article" date="2019" name="Int. J. Syst. Evol. Microbiol.">
        <title>The Global Catalogue of Microorganisms (GCM) 10K type strain sequencing project: providing services to taxonomists for standard genome sequencing and annotation.</title>
        <authorList>
            <consortium name="The Broad Institute Genomics Platform"/>
            <consortium name="The Broad Institute Genome Sequencing Center for Infectious Disease"/>
            <person name="Wu L."/>
            <person name="Ma J."/>
        </authorList>
    </citation>
    <scope>NUCLEOTIDE SEQUENCE [LARGE SCALE GENOMIC DNA]</scope>
    <source>
        <strain evidence="3">LMG 24813</strain>
    </source>
</reference>
<protein>
    <submittedName>
        <fullName evidence="2">Adenylosuccinate lyase family protein</fullName>
    </submittedName>
</protein>
<evidence type="ECO:0000313" key="3">
    <source>
        <dbReference type="Proteomes" id="UP001595848"/>
    </source>
</evidence>
<dbReference type="Pfam" id="PF00206">
    <property type="entry name" value="Lyase_1"/>
    <property type="match status" value="1"/>
</dbReference>
<comment type="caution">
    <text evidence="2">The sequence shown here is derived from an EMBL/GenBank/DDBJ whole genome shotgun (WGS) entry which is preliminary data.</text>
</comment>
<dbReference type="SMART" id="SM00998">
    <property type="entry name" value="ADSL_C"/>
    <property type="match status" value="1"/>
</dbReference>
<dbReference type="GO" id="GO:0016829">
    <property type="term" value="F:lyase activity"/>
    <property type="evidence" value="ECO:0007669"/>
    <property type="project" value="UniProtKB-KW"/>
</dbReference>